<feature type="region of interest" description="Disordered" evidence="1">
    <location>
        <begin position="60"/>
        <end position="91"/>
    </location>
</feature>
<feature type="compositionally biased region" description="Polar residues" evidence="1">
    <location>
        <begin position="75"/>
        <end position="91"/>
    </location>
</feature>
<feature type="region of interest" description="Disordered" evidence="1">
    <location>
        <begin position="255"/>
        <end position="382"/>
    </location>
</feature>
<evidence type="ECO:0000313" key="3">
    <source>
        <dbReference type="Proteomes" id="UP000268162"/>
    </source>
</evidence>
<organism evidence="2 3">
    <name type="scientific">Dimargaris cristalligena</name>
    <dbReference type="NCBI Taxonomy" id="215637"/>
    <lineage>
        <taxon>Eukaryota</taxon>
        <taxon>Fungi</taxon>
        <taxon>Fungi incertae sedis</taxon>
        <taxon>Zoopagomycota</taxon>
        <taxon>Kickxellomycotina</taxon>
        <taxon>Dimargaritomycetes</taxon>
        <taxon>Dimargaritales</taxon>
        <taxon>Dimargaritaceae</taxon>
        <taxon>Dimargaris</taxon>
    </lineage>
</organism>
<feature type="region of interest" description="Disordered" evidence="1">
    <location>
        <begin position="124"/>
        <end position="146"/>
    </location>
</feature>
<keyword evidence="3" id="KW-1185">Reference proteome</keyword>
<feature type="compositionally biased region" description="Polar residues" evidence="1">
    <location>
        <begin position="135"/>
        <end position="144"/>
    </location>
</feature>
<feature type="compositionally biased region" description="Low complexity" evidence="1">
    <location>
        <begin position="352"/>
        <end position="364"/>
    </location>
</feature>
<proteinExistence type="predicted"/>
<protein>
    <submittedName>
        <fullName evidence="2">Uncharacterized protein</fullName>
    </submittedName>
</protein>
<sequence>MPRLTPSWKYTVPTVLVFCWTIGSQTLRARASETVGVTVPKEAVLDTPTWDSWEDHPYTEEEVKDPHQLVDSPETRPSSRNGGVSSPNFVNYQTPDSLSVANLSEVDSPKTSGLSLYTDVAAEENHDETVRVEEQPNTDPSTEKSGFASLADCFANYDWKDDDYYDSAPNDLDVEIIMEEPGSSAQPIVLDIPSSEMTDASPNSGSSNPVIEGGDFTQGTLKTAADEKVYNRQWYEVGREKPTSYSAAVMAGLPKKTTPEKVEPNPAPSIKAPSSTDSNTHTNTKPKVNTPTEAKQTTRLDIPPTHYEEPHWFEQDQRGHVPVRLPKLKDRSPPGVKSNKPNGAARLNRPVAATTTTAPTSARGSADRKNYQGPILSSEHYPRSNRKGALYRTFPVEYYATEPSDGQKKRAISRHQAAGLSNPAEGGRRPVVTKEDRFLRAHLGELMQWDEVPVREAQITKELNNYFHQNVMAINNLHGGSLDPDQRMTGLQELLGGFLANLKQLYAQAGDSSVQEIEWYNQGGVDVITPIRELLAPTLYNRDLGQSVKFQHSILELMNVEFIARHSRHEGKLIDAHLDRYRLALFNRYLLALMMPFYEDLKMVFDRISWGQRSIYLGNYFTGFATQHRQLVNLIRLADGQFAINSRLTDLTRGLYNHHRFETHIEYVATTRQRKLTPDQSPDY</sequence>
<dbReference type="EMBL" id="ML002209">
    <property type="protein sequence ID" value="RKP40434.1"/>
    <property type="molecule type" value="Genomic_DNA"/>
</dbReference>
<reference evidence="3" key="1">
    <citation type="journal article" date="2018" name="Nat. Microbiol.">
        <title>Leveraging single-cell genomics to expand the fungal tree of life.</title>
        <authorList>
            <person name="Ahrendt S.R."/>
            <person name="Quandt C.A."/>
            <person name="Ciobanu D."/>
            <person name="Clum A."/>
            <person name="Salamov A."/>
            <person name="Andreopoulos B."/>
            <person name="Cheng J.F."/>
            <person name="Woyke T."/>
            <person name="Pelin A."/>
            <person name="Henrissat B."/>
            <person name="Reynolds N.K."/>
            <person name="Benny G.L."/>
            <person name="Smith M.E."/>
            <person name="James T.Y."/>
            <person name="Grigoriev I.V."/>
        </authorList>
    </citation>
    <scope>NUCLEOTIDE SEQUENCE [LARGE SCALE GENOMIC DNA]</scope>
    <source>
        <strain evidence="3">RSA 468</strain>
    </source>
</reference>
<evidence type="ECO:0000256" key="1">
    <source>
        <dbReference type="SAM" id="MobiDB-lite"/>
    </source>
</evidence>
<evidence type="ECO:0000313" key="2">
    <source>
        <dbReference type="EMBL" id="RKP40434.1"/>
    </source>
</evidence>
<dbReference type="Proteomes" id="UP000268162">
    <property type="component" value="Unassembled WGS sequence"/>
</dbReference>
<dbReference type="AlphaFoldDB" id="A0A4Q0A2W3"/>
<feature type="compositionally biased region" description="Basic and acidic residues" evidence="1">
    <location>
        <begin position="306"/>
        <end position="319"/>
    </location>
</feature>
<feature type="compositionally biased region" description="Basic and acidic residues" evidence="1">
    <location>
        <begin position="124"/>
        <end position="134"/>
    </location>
</feature>
<feature type="compositionally biased region" description="Polar residues" evidence="1">
    <location>
        <begin position="272"/>
        <end position="299"/>
    </location>
</feature>
<gene>
    <name evidence="2" type="ORF">BJ085DRAFT_37478</name>
</gene>
<accession>A0A4Q0A2W3</accession>
<name>A0A4Q0A2W3_9FUNG</name>